<comment type="subcellular location">
    <subcellularLocation>
        <location evidence="2">Membrane</location>
        <topology evidence="2">Single-pass membrane protein</topology>
    </subcellularLocation>
</comment>
<evidence type="ECO:0000256" key="13">
    <source>
        <dbReference type="RuleBase" id="RU000461"/>
    </source>
</evidence>
<dbReference type="EMBL" id="FX983118">
    <property type="protein sequence ID" value="BAX34743.1"/>
    <property type="molecule type" value="mRNA"/>
</dbReference>
<dbReference type="PRINTS" id="PR00385">
    <property type="entry name" value="P450"/>
</dbReference>
<name>A0A1W7HBX4_SCODU</name>
<evidence type="ECO:0000256" key="3">
    <source>
        <dbReference type="ARBA" id="ARBA00010617"/>
    </source>
</evidence>
<evidence type="ECO:0000256" key="8">
    <source>
        <dbReference type="ARBA" id="ARBA00023002"/>
    </source>
</evidence>
<dbReference type="Gene3D" id="1.10.630.10">
    <property type="entry name" value="Cytochrome P450"/>
    <property type="match status" value="1"/>
</dbReference>
<comment type="similarity">
    <text evidence="3 13">Belongs to the cytochrome P450 family.</text>
</comment>
<evidence type="ECO:0000313" key="15">
    <source>
        <dbReference type="EMBL" id="BAX34743.1"/>
    </source>
</evidence>
<dbReference type="PROSITE" id="PS00086">
    <property type="entry name" value="CYTOCHROME_P450"/>
    <property type="match status" value="1"/>
</dbReference>
<dbReference type="PANTHER" id="PTHR24286">
    <property type="entry name" value="CYTOCHROME P450 26"/>
    <property type="match status" value="1"/>
</dbReference>
<dbReference type="GO" id="GO:0016020">
    <property type="term" value="C:membrane"/>
    <property type="evidence" value="ECO:0007669"/>
    <property type="project" value="UniProtKB-SubCell"/>
</dbReference>
<keyword evidence="8 13" id="KW-0560">Oxidoreductase</keyword>
<dbReference type="Pfam" id="PF00067">
    <property type="entry name" value="p450"/>
    <property type="match status" value="1"/>
</dbReference>
<protein>
    <submittedName>
        <fullName evidence="15">Cytochrome P450</fullName>
    </submittedName>
</protein>
<evidence type="ECO:0000256" key="6">
    <source>
        <dbReference type="ARBA" id="ARBA00022723"/>
    </source>
</evidence>
<dbReference type="PANTHER" id="PTHR24286:SF349">
    <property type="entry name" value="CYTOCHROME P450 716A1-RELATED"/>
    <property type="match status" value="1"/>
</dbReference>
<feature type="transmembrane region" description="Helical" evidence="14">
    <location>
        <begin position="6"/>
        <end position="27"/>
    </location>
</feature>
<keyword evidence="6 12" id="KW-0479">Metal-binding</keyword>
<reference evidence="15" key="1">
    <citation type="journal article" date="2017" name="Sci. Rep.">
        <title>Elucidation of terpenoid metabolism in Scoparia dulcis by RNA-seq analysis.</title>
        <authorList>
            <person name="Yamamura Y."/>
            <person name="Kurosaki F."/>
            <person name="Lee J.B."/>
        </authorList>
    </citation>
    <scope>NUCLEOTIDE SEQUENCE</scope>
    <source>
        <tissue evidence="15">Mixture of leaf and root</tissue>
    </source>
</reference>
<dbReference type="PRINTS" id="PR00463">
    <property type="entry name" value="EP450I"/>
</dbReference>
<keyword evidence="7 14" id="KW-1133">Transmembrane helix</keyword>
<dbReference type="AlphaFoldDB" id="A0A1W7HBX4"/>
<organism evidence="15">
    <name type="scientific">Scoparia dulcis</name>
    <name type="common">Sweet broom</name>
    <name type="synonym">Capraria dulcis</name>
    <dbReference type="NCBI Taxonomy" id="107240"/>
    <lineage>
        <taxon>Eukaryota</taxon>
        <taxon>Viridiplantae</taxon>
        <taxon>Streptophyta</taxon>
        <taxon>Embryophyta</taxon>
        <taxon>Tracheophyta</taxon>
        <taxon>Spermatophyta</taxon>
        <taxon>Magnoliopsida</taxon>
        <taxon>eudicotyledons</taxon>
        <taxon>Gunneridae</taxon>
        <taxon>Pentapetalae</taxon>
        <taxon>asterids</taxon>
        <taxon>lamiids</taxon>
        <taxon>Lamiales</taxon>
        <taxon>Plantaginaceae</taxon>
        <taxon>Gratioleae</taxon>
        <taxon>Scoparia</taxon>
    </lineage>
</organism>
<evidence type="ECO:0000256" key="9">
    <source>
        <dbReference type="ARBA" id="ARBA00023004"/>
    </source>
</evidence>
<evidence type="ECO:0000256" key="14">
    <source>
        <dbReference type="SAM" id="Phobius"/>
    </source>
</evidence>
<dbReference type="InterPro" id="IPR017972">
    <property type="entry name" value="Cyt_P450_CS"/>
</dbReference>
<keyword evidence="11 14" id="KW-0472">Membrane</keyword>
<dbReference type="InterPro" id="IPR001128">
    <property type="entry name" value="Cyt_P450"/>
</dbReference>
<dbReference type="InterPro" id="IPR002401">
    <property type="entry name" value="Cyt_P450_E_grp-I"/>
</dbReference>
<dbReference type="GO" id="GO:0020037">
    <property type="term" value="F:heme binding"/>
    <property type="evidence" value="ECO:0007669"/>
    <property type="project" value="InterPro"/>
</dbReference>
<evidence type="ECO:0000256" key="4">
    <source>
        <dbReference type="ARBA" id="ARBA00022617"/>
    </source>
</evidence>
<evidence type="ECO:0000256" key="7">
    <source>
        <dbReference type="ARBA" id="ARBA00022989"/>
    </source>
</evidence>
<dbReference type="GO" id="GO:0005506">
    <property type="term" value="F:iron ion binding"/>
    <property type="evidence" value="ECO:0007669"/>
    <property type="project" value="InterPro"/>
</dbReference>
<dbReference type="GO" id="GO:0016712">
    <property type="term" value="F:oxidoreductase activity, acting on paired donors, with incorporation or reduction of molecular oxygen, reduced flavin or flavoprotein as one donor, and incorporation of one atom of oxygen"/>
    <property type="evidence" value="ECO:0007669"/>
    <property type="project" value="UniProtKB-ARBA"/>
</dbReference>
<evidence type="ECO:0000256" key="10">
    <source>
        <dbReference type="ARBA" id="ARBA00023033"/>
    </source>
</evidence>
<proteinExistence type="evidence at transcript level"/>
<keyword evidence="5 14" id="KW-0812">Transmembrane</keyword>
<feature type="binding site" description="axial binding residue" evidence="12">
    <location>
        <position position="437"/>
    </location>
    <ligand>
        <name>heme</name>
        <dbReference type="ChEBI" id="CHEBI:30413"/>
    </ligand>
    <ligandPart>
        <name>Fe</name>
        <dbReference type="ChEBI" id="CHEBI:18248"/>
    </ligandPart>
</feature>
<dbReference type="FunFam" id="1.10.630.10:FF:000022">
    <property type="entry name" value="Taxadiene 5-alpha hydroxylase"/>
    <property type="match status" value="1"/>
</dbReference>
<evidence type="ECO:0000256" key="11">
    <source>
        <dbReference type="ARBA" id="ARBA00023136"/>
    </source>
</evidence>
<dbReference type="SUPFAM" id="SSF48264">
    <property type="entry name" value="Cytochrome P450"/>
    <property type="match status" value="1"/>
</dbReference>
<dbReference type="CDD" id="cd11043">
    <property type="entry name" value="CYP90-like"/>
    <property type="match status" value="1"/>
</dbReference>
<keyword evidence="9 12" id="KW-0408">Iron</keyword>
<keyword evidence="10 13" id="KW-0503">Monooxygenase</keyword>
<evidence type="ECO:0000256" key="1">
    <source>
        <dbReference type="ARBA" id="ARBA00001971"/>
    </source>
</evidence>
<accession>A0A1W7HBX4</accession>
<sequence>MDGIIMITLCISLLIICIIPRVINFLISRKNQSSHNGSSTSTALPPGRSGWPVIGESLEFISTGWKGHPEKFVLDRMAKYSTQLFRTHLLGDPAAVFCGAAANKFLLSNENKLVRLWWPRSFDKVLFGPTQTSAEEEGIHLRKILPNFVKPESLQRYIGFMDEIAQKHFAENWEAKEQVVVLPLARQYTFAIGCKVFMSIDDPSRIAQLSQHFNVLISGLFTFPINVPGTPMNKAIKASGQVYKQILSIIAQRRIDLAQGKASPVQDFLSHMLSITEDGENERFVSDMSIAGKTISLLVGGHDTVSSACTFIIKYLAELPEIYEEVRGEQMAISKSKAPGESLNWEDLQKMKYTWNVVREVLRLASPTQGTFREAIVDFTYNGFSIPKGWKLYWNVNSTHRDPECFPDPEKFDPTRFEGSGPPPYTFMSFGAGPRICPGREHARVEILVFLHHLVKRFKWKKAVPDEQMVVDPVAVPAKGLPIRLFPCMVQSNHVD</sequence>
<dbReference type="InterPro" id="IPR036396">
    <property type="entry name" value="Cyt_P450_sf"/>
</dbReference>
<evidence type="ECO:0000256" key="2">
    <source>
        <dbReference type="ARBA" id="ARBA00004167"/>
    </source>
</evidence>
<dbReference type="GO" id="GO:0016125">
    <property type="term" value="P:sterol metabolic process"/>
    <property type="evidence" value="ECO:0007669"/>
    <property type="project" value="TreeGrafter"/>
</dbReference>
<evidence type="ECO:0000256" key="12">
    <source>
        <dbReference type="PIRSR" id="PIRSR602401-1"/>
    </source>
</evidence>
<evidence type="ECO:0000256" key="5">
    <source>
        <dbReference type="ARBA" id="ARBA00022692"/>
    </source>
</evidence>
<comment type="cofactor">
    <cofactor evidence="1 12">
        <name>heme</name>
        <dbReference type="ChEBI" id="CHEBI:30413"/>
    </cofactor>
</comment>
<keyword evidence="4 12" id="KW-0349">Heme</keyword>